<gene>
    <name evidence="18" type="ORF">KGF57_003766</name>
</gene>
<keyword evidence="6" id="KW-0808">Transferase</keyword>
<dbReference type="GO" id="GO:0005737">
    <property type="term" value="C:cytoplasm"/>
    <property type="evidence" value="ECO:0007669"/>
    <property type="project" value="UniProtKB-SubCell"/>
</dbReference>
<keyword evidence="11" id="KW-0694">RNA-binding</keyword>
<dbReference type="InterPro" id="IPR001584">
    <property type="entry name" value="Integrase_cat-core"/>
</dbReference>
<dbReference type="Pfam" id="PF00078">
    <property type="entry name" value="RVT_1"/>
    <property type="match status" value="1"/>
</dbReference>
<dbReference type="GO" id="GO:0003723">
    <property type="term" value="F:RNA binding"/>
    <property type="evidence" value="ECO:0007669"/>
    <property type="project" value="UniProtKB-KW"/>
</dbReference>
<dbReference type="Gene3D" id="3.30.70.270">
    <property type="match status" value="2"/>
</dbReference>
<comment type="catalytic activity">
    <reaction evidence="1">
        <text>Endonucleolytic cleavage to 5'-phosphomonoester.</text>
        <dbReference type="EC" id="3.1.26.4"/>
    </reaction>
</comment>
<evidence type="ECO:0000256" key="9">
    <source>
        <dbReference type="ARBA" id="ARBA00022759"/>
    </source>
</evidence>
<dbReference type="PROSITE" id="PS50878">
    <property type="entry name" value="RT_POL"/>
    <property type="match status" value="1"/>
</dbReference>
<dbReference type="FunFam" id="3.10.10.10:FF:000007">
    <property type="entry name" value="Retrovirus-related Pol polyprotein from transposon 17.6-like Protein"/>
    <property type="match status" value="1"/>
</dbReference>
<dbReference type="PANTHER" id="PTHR37984">
    <property type="entry name" value="PROTEIN CBG26694"/>
    <property type="match status" value="1"/>
</dbReference>
<dbReference type="RefSeq" id="XP_051607630.1">
    <property type="nucleotide sequence ID" value="XM_051753219.1"/>
</dbReference>
<dbReference type="InterPro" id="IPR043128">
    <property type="entry name" value="Rev_trsase/Diguanyl_cyclase"/>
</dbReference>
<dbReference type="InterPro" id="IPR043502">
    <property type="entry name" value="DNA/RNA_pol_sf"/>
</dbReference>
<organism evidence="18 19">
    <name type="scientific">Candida theae</name>
    <dbReference type="NCBI Taxonomy" id="1198502"/>
    <lineage>
        <taxon>Eukaryota</taxon>
        <taxon>Fungi</taxon>
        <taxon>Dikarya</taxon>
        <taxon>Ascomycota</taxon>
        <taxon>Saccharomycotina</taxon>
        <taxon>Pichiomycetes</taxon>
        <taxon>Debaryomycetaceae</taxon>
        <taxon>Candida/Lodderomyces clade</taxon>
        <taxon>Candida</taxon>
    </lineage>
</organism>
<evidence type="ECO:0000256" key="6">
    <source>
        <dbReference type="ARBA" id="ARBA00022679"/>
    </source>
</evidence>
<dbReference type="InterPro" id="IPR041588">
    <property type="entry name" value="Integrase_H2C2"/>
</dbReference>
<keyword evidence="13" id="KW-0539">Nucleus</keyword>
<evidence type="ECO:0000259" key="16">
    <source>
        <dbReference type="PROSITE" id="PS50878"/>
    </source>
</evidence>
<reference evidence="18 19" key="1">
    <citation type="journal article" date="2022" name="DNA Res.">
        <title>Genome analysis of five recently described species of the CUG-Ser clade uncovers Candida theae as a new hybrid lineage with pathogenic potential in the Candida parapsilosis species complex.</title>
        <authorList>
            <person name="Mixao V."/>
            <person name="Del Olmo V."/>
            <person name="Hegedusova E."/>
            <person name="Saus E."/>
            <person name="Pryszcz L."/>
            <person name="Cillingova A."/>
            <person name="Nosek J."/>
            <person name="Gabaldon T."/>
        </authorList>
    </citation>
    <scope>NUCLEOTIDE SEQUENCE [LARGE SCALE GENOMIC DNA]</scope>
    <source>
        <strain evidence="18 19">CBS 12239</strain>
    </source>
</reference>
<dbReference type="InterPro" id="IPR050951">
    <property type="entry name" value="Retrovirus_Pol_polyprotein"/>
</dbReference>
<evidence type="ECO:0000256" key="15">
    <source>
        <dbReference type="ARBA" id="ARBA00025615"/>
    </source>
</evidence>
<comment type="function">
    <text evidence="14">Reverse transcriptase/ribonuclease H (RT) is a multifunctional enzyme that catalyzes the conversion of the retro-elements RNA genome into dsDNA within the VLP. The enzyme displays a DNA polymerase activity that can copy either DNA or RNA templates, and a ribonuclease H (RNase H) activity that cleaves the RNA strand of RNA-DNA heteroduplexes during plus-strand synthesis and hydrolyzes RNA primers. The conversion leads to a linear dsDNA copy of the retrotransposon that includes long terminal repeats (LTRs) at both ends.</text>
</comment>
<evidence type="ECO:0000256" key="3">
    <source>
        <dbReference type="ARBA" id="ARBA00004496"/>
    </source>
</evidence>
<dbReference type="GO" id="GO:0003964">
    <property type="term" value="F:RNA-directed DNA polymerase activity"/>
    <property type="evidence" value="ECO:0007669"/>
    <property type="project" value="UniProtKB-KW"/>
</dbReference>
<keyword evidence="9" id="KW-0255">Endonuclease</keyword>
<evidence type="ECO:0000256" key="10">
    <source>
        <dbReference type="ARBA" id="ARBA00022801"/>
    </source>
</evidence>
<dbReference type="InterPro" id="IPR012337">
    <property type="entry name" value="RNaseH-like_sf"/>
</dbReference>
<evidence type="ECO:0000256" key="2">
    <source>
        <dbReference type="ARBA" id="ARBA00004123"/>
    </source>
</evidence>
<dbReference type="PANTHER" id="PTHR37984:SF5">
    <property type="entry name" value="PROTEIN NYNRIN-LIKE"/>
    <property type="match status" value="1"/>
</dbReference>
<dbReference type="SUPFAM" id="SSF53098">
    <property type="entry name" value="Ribonuclease H-like"/>
    <property type="match status" value="1"/>
</dbReference>
<dbReference type="Pfam" id="PF17917">
    <property type="entry name" value="RT_RNaseH"/>
    <property type="match status" value="1"/>
</dbReference>
<dbReference type="Gene3D" id="3.30.420.10">
    <property type="entry name" value="Ribonuclease H-like superfamily/Ribonuclease H"/>
    <property type="match status" value="1"/>
</dbReference>
<dbReference type="PROSITE" id="PS50994">
    <property type="entry name" value="INTEGRASE"/>
    <property type="match status" value="1"/>
</dbReference>
<evidence type="ECO:0000256" key="4">
    <source>
        <dbReference type="ARBA" id="ARBA00022490"/>
    </source>
</evidence>
<dbReference type="GO" id="GO:0005634">
    <property type="term" value="C:nucleus"/>
    <property type="evidence" value="ECO:0007669"/>
    <property type="project" value="UniProtKB-SubCell"/>
</dbReference>
<keyword evidence="10" id="KW-0378">Hydrolase</keyword>
<evidence type="ECO:0000256" key="8">
    <source>
        <dbReference type="ARBA" id="ARBA00022722"/>
    </source>
</evidence>
<keyword evidence="4" id="KW-0963">Cytoplasm</keyword>
<dbReference type="EMBL" id="JAIHNG010000133">
    <property type="protein sequence ID" value="KAI5954743.1"/>
    <property type="molecule type" value="Genomic_DNA"/>
</dbReference>
<comment type="subcellular location">
    <subcellularLocation>
        <location evidence="3">Cytoplasm</location>
    </subcellularLocation>
    <subcellularLocation>
        <location evidence="2">Nucleus</location>
    </subcellularLocation>
</comment>
<evidence type="ECO:0000256" key="1">
    <source>
        <dbReference type="ARBA" id="ARBA00000077"/>
    </source>
</evidence>
<dbReference type="GO" id="GO:0006508">
    <property type="term" value="P:proteolysis"/>
    <property type="evidence" value="ECO:0007669"/>
    <property type="project" value="UniProtKB-KW"/>
</dbReference>
<dbReference type="GeneID" id="76151824"/>
<dbReference type="Gene3D" id="1.10.340.70">
    <property type="match status" value="1"/>
</dbReference>
<dbReference type="Gene3D" id="3.10.10.10">
    <property type="entry name" value="HIV Type 1 Reverse Transcriptase, subunit A, domain 1"/>
    <property type="match status" value="1"/>
</dbReference>
<evidence type="ECO:0000256" key="11">
    <source>
        <dbReference type="ARBA" id="ARBA00022884"/>
    </source>
</evidence>
<dbReference type="Pfam" id="PF17921">
    <property type="entry name" value="Integrase_H2C2"/>
    <property type="match status" value="1"/>
</dbReference>
<keyword evidence="19" id="KW-1185">Reference proteome</keyword>
<dbReference type="GO" id="GO:0004523">
    <property type="term" value="F:RNA-DNA hybrid ribonuclease activity"/>
    <property type="evidence" value="ECO:0007669"/>
    <property type="project" value="UniProtKB-EC"/>
</dbReference>
<feature type="domain" description="Integrase catalytic" evidence="17">
    <location>
        <begin position="783"/>
        <end position="947"/>
    </location>
</feature>
<evidence type="ECO:0000259" key="17">
    <source>
        <dbReference type="PROSITE" id="PS50994"/>
    </source>
</evidence>
<dbReference type="AlphaFoldDB" id="A0AAD5BDB1"/>
<sequence>MLTPTTPIAMYSLNKQFLGNTTAVVELFWDVLNCNIKLFVAPMLEYPIILGADVSRQFRKFPSKLKVIPPGEDINLVSIDPDNLMTSPTIEERWFVQQSMNTKISPRDDLTGDKLGPLISNDRHQHVSKDISDFLNDLSEQYSENLLSKPPLLQPKDSVFHHKIRLKDPNVFPNLKPYRIPRDKLEALDQQLHQLLETKYIRPSASSCSSPCLFVPKADGSLRLVIDYRKLNSNTIADSFPLPQTEDLLESIGSCCYLSKLDLISGYHQIPMDPESVPLTAFVTPYGLFEWTVMPFGLRNAPATFQRAMNTIFQKALNRFIIIYLDDILVFSKTKDDHFKHLTYVFETLKENGFAAKISKCEFFRKQLRFLGHIIAPNQVRTDSDKLNVLKEWQLPITKKGFQSFVGFVSYYRKFVKNFAVIVRPLVLAGLGQLRPKDPTVQEAFEKVKSLLCNANFLLTPRSGACYVITTDASDFAIGVIIEILGKNGKIEGTVTHYSRSLNTHERHYSIREKELFALIRVLDRYKHWLLGHKIIVRTDHQSLSFLLNSHNPPNFKLARWLERLCQFDISIEYIKGHTNKADALSRRFELELAKSANKFEDELKIGLQKEDEKTVSNDLMTVAPVGIISNKNRVMVQSVTIFNNSHFVFDDDFFDKIRDGYRQDEECSTIYSVLTNNLPVPKEIKARIRHFYLIDKLLMFKGYDLQAEPIQRLWVPKSLQHQVITKHHAADSNLHPGAEVTFLELSQYYYWPKMLASVKTFVRSCAICQAIKPPNHNPYGLLQPLPIPKERWSSISMDFVGGFPESQGKDYILVVVDRLTKRAHFCPCSKTITARGAAELFASEIFKHHGLPAEIISDNDVRFTSTFWINFHKELQILLKFSTVAHPQTDGQTERTNRSLIQLLRAFVDYQDRDWLLKLPLVEFAYNSHVHKSTGLSPFQADIGFNPLPPHLDSRLVHHEAMRSIPGNQRTGEDFARMLQFTQELVQHNMLNAQKDAEQQYNKHRKELILKVQDQVLLHRNANLFVQSFKLTKQSNLFFGPYRISRVYPNNPNIYDVEVGISPNFGRTFNVKHIKPYHSGVLQFPKEPPLPTMPYLRLFAQTQSIKAVVGLNLLDQMIAFTFHECDPSHAVVFDIDVARQAIPPTYLDRLLSEFNAAVQSDTVTNSPNILTTPTTSSDPD</sequence>
<dbReference type="CDD" id="cd09274">
    <property type="entry name" value="RNase_HI_RT_Ty3"/>
    <property type="match status" value="1"/>
</dbReference>
<dbReference type="InterPro" id="IPR036397">
    <property type="entry name" value="RNaseH_sf"/>
</dbReference>
<comment type="function">
    <text evidence="15">Integrase (IN) targets the VLP to the nucleus, where a subparticle preintegration complex (PIC) containing at least integrase and the newly synthesized dsDNA copy of the retrotransposon must transit the nuclear membrane. Once in the nucleus, integrase performs the integration of the dsDNA into the host genome.</text>
</comment>
<comment type="caution">
    <text evidence="18">The sequence shown here is derived from an EMBL/GenBank/DDBJ whole genome shotgun (WGS) entry which is preliminary data.</text>
</comment>
<dbReference type="SUPFAM" id="SSF56672">
    <property type="entry name" value="DNA/RNA polymerases"/>
    <property type="match status" value="1"/>
</dbReference>
<dbReference type="InterPro" id="IPR041373">
    <property type="entry name" value="RT_RNaseH"/>
</dbReference>
<keyword evidence="7" id="KW-0548">Nucleotidyltransferase</keyword>
<evidence type="ECO:0000256" key="7">
    <source>
        <dbReference type="ARBA" id="ARBA00022695"/>
    </source>
</evidence>
<evidence type="ECO:0000313" key="18">
    <source>
        <dbReference type="EMBL" id="KAI5954743.1"/>
    </source>
</evidence>
<dbReference type="FunFam" id="3.30.420.10:FF:000032">
    <property type="entry name" value="Retrovirus-related Pol polyprotein from transposon 297-like Protein"/>
    <property type="match status" value="1"/>
</dbReference>
<dbReference type="InterPro" id="IPR000477">
    <property type="entry name" value="RT_dom"/>
</dbReference>
<dbReference type="GO" id="GO:0008233">
    <property type="term" value="F:peptidase activity"/>
    <property type="evidence" value="ECO:0007669"/>
    <property type="project" value="UniProtKB-KW"/>
</dbReference>
<protein>
    <submittedName>
        <fullName evidence="18">Uncharacterized protein</fullName>
    </submittedName>
</protein>
<dbReference type="CDD" id="cd01647">
    <property type="entry name" value="RT_LTR"/>
    <property type="match status" value="1"/>
</dbReference>
<name>A0AAD5BDB1_9ASCO</name>
<dbReference type="Proteomes" id="UP001204833">
    <property type="component" value="Unassembled WGS sequence"/>
</dbReference>
<proteinExistence type="predicted"/>
<keyword evidence="12" id="KW-0695">RNA-directed DNA polymerase</keyword>
<evidence type="ECO:0000256" key="5">
    <source>
        <dbReference type="ARBA" id="ARBA00022670"/>
    </source>
</evidence>
<keyword evidence="5" id="KW-0645">Protease</keyword>
<dbReference type="GO" id="GO:0015074">
    <property type="term" value="P:DNA integration"/>
    <property type="evidence" value="ECO:0007669"/>
    <property type="project" value="InterPro"/>
</dbReference>
<evidence type="ECO:0000256" key="14">
    <source>
        <dbReference type="ARBA" id="ARBA00025590"/>
    </source>
</evidence>
<evidence type="ECO:0000256" key="13">
    <source>
        <dbReference type="ARBA" id="ARBA00023242"/>
    </source>
</evidence>
<accession>A0AAD5BDB1</accession>
<evidence type="ECO:0000256" key="12">
    <source>
        <dbReference type="ARBA" id="ARBA00022918"/>
    </source>
</evidence>
<keyword evidence="8" id="KW-0540">Nuclease</keyword>
<evidence type="ECO:0000313" key="19">
    <source>
        <dbReference type="Proteomes" id="UP001204833"/>
    </source>
</evidence>
<feature type="domain" description="Reverse transcriptase" evidence="16">
    <location>
        <begin position="196"/>
        <end position="375"/>
    </location>
</feature>